<dbReference type="SUPFAM" id="SSF49464">
    <property type="entry name" value="Carboxypeptidase regulatory domain-like"/>
    <property type="match status" value="1"/>
</dbReference>
<accession>A0A7W8E9C6</accession>
<evidence type="ECO:0000256" key="1">
    <source>
        <dbReference type="ARBA" id="ARBA00004442"/>
    </source>
</evidence>
<dbReference type="InterPro" id="IPR036942">
    <property type="entry name" value="Beta-barrel_TonB_sf"/>
</dbReference>
<evidence type="ECO:0000256" key="2">
    <source>
        <dbReference type="ARBA" id="ARBA00023136"/>
    </source>
</evidence>
<dbReference type="AlphaFoldDB" id="A0A7W8E9C6"/>
<organism evidence="9 10">
    <name type="scientific">Granulicella mallensis</name>
    <dbReference type="NCBI Taxonomy" id="940614"/>
    <lineage>
        <taxon>Bacteria</taxon>
        <taxon>Pseudomonadati</taxon>
        <taxon>Acidobacteriota</taxon>
        <taxon>Terriglobia</taxon>
        <taxon>Terriglobales</taxon>
        <taxon>Acidobacteriaceae</taxon>
        <taxon>Granulicella</taxon>
    </lineage>
</organism>
<dbReference type="NCBIfam" id="TIGR01782">
    <property type="entry name" value="TonB-Xanth-Caul"/>
    <property type="match status" value="1"/>
</dbReference>
<keyword evidence="4" id="KW-0798">TonB box</keyword>
<dbReference type="Proteomes" id="UP000584867">
    <property type="component" value="Unassembled WGS sequence"/>
</dbReference>
<sequence length="1020" mass="110734">MRLLNLIDIRNWKSLSALCLLGLGILSSTAFAKTAIQPSTESAAESAIRAGKGAISGSVTDGSGGAVPGAQIKLAPLNLTVVTNDQGEFILPEVPSGKYVLTVSYIGFQPQNTNVDLASGQALSLSLKLAVASNSEEILVTAPRPHGEAEAINETRTADNIVQVLPAEVITSLPNANVADAIGRLPSVSLYRIEGEGVYIQVRGTEPRLTNVTVDGITIPAPEPTVRQVRLDVIPSDMIEAIELNKTLSANQDADGIGGSVNLRTKEATEQPTVSLYGNGGYTNILNGRASYATGGTVGKRFGATKRFGLLGNAAYDYNGRGIDNIQPTLDPLSTFAAPFYDNNTIREYRYYRYRYGFAGSADYRLSENASIYARGFYSDLKDWGDKWYYEPVSAAIDPVKGLPSPTASSPSPKFYTSSKRPNASVGTIILGGRDVQAKQWMSYQISASRSYEVDSAGNPKADFSWVGPEVSCNYAPASQADLYHPHFGTCDTNGNSPLLNSANWIYKDITISKGLNAQLNLTAQASYARNYNSNGHFGNFEMGFKFSNGHQNQDSTETVYDGWSTKAGSSTPLMSALQSNFHNTDYFSGNYFGGNFGPVSDFNLVQAYTLQNFAGFVDGQKTAADIYPNLFHTIERITSGYAMNTIDFGKLHIQTGLRFEATQMDTFGYNLTFYSDPKGGAASVPCAFPLPLTPKDCYSAVGINNNPSYLDVLPSVQMRYALTPNSALRAVYARGVARPDPYQLVPYASEDQTASPVTVAVGNPNLKPEHANNYDLLYEDYLNPLGLVQAGFFFKQLNAPQIETVLPGGLNLSSFPAGYFPAALQTVLAQYPGDSITQFVNGQNAWLYGFELSYQQHLDYLPGLLRGLGISANYSYTASREKGVPLRTDHPTLIDQSPNTWNLSPTYDTKRLSVRAGLAYNQASLFSYNYTSPSLVSGSDPSGLGPKGPSGDVYTLTHYQVDAQASYRFYKGFSAVVSGLNLNNEVFGYYTGSTQFVNQREFYKPTYTGGIRYNFVRHE</sequence>
<dbReference type="GO" id="GO:0009279">
    <property type="term" value="C:cell outer membrane"/>
    <property type="evidence" value="ECO:0007669"/>
    <property type="project" value="UniProtKB-SubCell"/>
</dbReference>
<comment type="subcellular location">
    <subcellularLocation>
        <location evidence="1 4">Cell outer membrane</location>
    </subcellularLocation>
</comment>
<dbReference type="PANTHER" id="PTHR40980:SF4">
    <property type="entry name" value="TONB-DEPENDENT RECEPTOR-LIKE BETA-BARREL DOMAIN-CONTAINING PROTEIN"/>
    <property type="match status" value="1"/>
</dbReference>
<evidence type="ECO:0000256" key="3">
    <source>
        <dbReference type="ARBA" id="ARBA00023237"/>
    </source>
</evidence>
<dbReference type="InterPro" id="IPR037066">
    <property type="entry name" value="Plug_dom_sf"/>
</dbReference>
<dbReference type="InterPro" id="IPR010104">
    <property type="entry name" value="TonB_rcpt_bac"/>
</dbReference>
<dbReference type="Pfam" id="PF00593">
    <property type="entry name" value="TonB_dep_Rec_b-barrel"/>
    <property type="match status" value="1"/>
</dbReference>
<keyword evidence="2 4" id="KW-0472">Membrane</keyword>
<dbReference type="Pfam" id="PF13620">
    <property type="entry name" value="CarboxypepD_reg"/>
    <property type="match status" value="1"/>
</dbReference>
<evidence type="ECO:0000256" key="4">
    <source>
        <dbReference type="RuleBase" id="RU003357"/>
    </source>
</evidence>
<dbReference type="Gene3D" id="2.60.40.1120">
    <property type="entry name" value="Carboxypeptidase-like, regulatory domain"/>
    <property type="match status" value="1"/>
</dbReference>
<feature type="signal peptide" evidence="6">
    <location>
        <begin position="1"/>
        <end position="32"/>
    </location>
</feature>
<dbReference type="Pfam" id="PF07715">
    <property type="entry name" value="Plug"/>
    <property type="match status" value="1"/>
</dbReference>
<reference evidence="9 10" key="1">
    <citation type="submission" date="2020-08" db="EMBL/GenBank/DDBJ databases">
        <title>Genomic Encyclopedia of Type Strains, Phase IV (KMG-V): Genome sequencing to study the core and pangenomes of soil and plant-associated prokaryotes.</title>
        <authorList>
            <person name="Whitman W."/>
        </authorList>
    </citation>
    <scope>NUCLEOTIDE SEQUENCE [LARGE SCALE GENOMIC DNA]</scope>
    <source>
        <strain evidence="9 10">X5P3</strain>
    </source>
</reference>
<name>A0A7W8E9C6_9BACT</name>
<gene>
    <name evidence="9" type="ORF">HDF15_001811</name>
</gene>
<feature type="domain" description="TonB-dependent receptor plug" evidence="8">
    <location>
        <begin position="156"/>
        <end position="259"/>
    </location>
</feature>
<dbReference type="PANTHER" id="PTHR40980">
    <property type="entry name" value="PLUG DOMAIN-CONTAINING PROTEIN"/>
    <property type="match status" value="1"/>
</dbReference>
<protein>
    <submittedName>
        <fullName evidence="9">TonB-dependent receptor</fullName>
    </submittedName>
</protein>
<feature type="compositionally biased region" description="Polar residues" evidence="5">
    <location>
        <begin position="406"/>
        <end position="421"/>
    </location>
</feature>
<dbReference type="Gene3D" id="2.40.170.20">
    <property type="entry name" value="TonB-dependent receptor, beta-barrel domain"/>
    <property type="match status" value="1"/>
</dbReference>
<comment type="caution">
    <text evidence="9">The sequence shown here is derived from an EMBL/GenBank/DDBJ whole genome shotgun (WGS) entry which is preliminary data.</text>
</comment>
<keyword evidence="3" id="KW-0998">Cell outer membrane</keyword>
<proteinExistence type="inferred from homology"/>
<evidence type="ECO:0000259" key="7">
    <source>
        <dbReference type="Pfam" id="PF00593"/>
    </source>
</evidence>
<evidence type="ECO:0000256" key="6">
    <source>
        <dbReference type="SAM" id="SignalP"/>
    </source>
</evidence>
<evidence type="ECO:0000259" key="8">
    <source>
        <dbReference type="Pfam" id="PF07715"/>
    </source>
</evidence>
<dbReference type="Gene3D" id="2.170.130.10">
    <property type="entry name" value="TonB-dependent receptor, plug domain"/>
    <property type="match status" value="1"/>
</dbReference>
<evidence type="ECO:0000313" key="9">
    <source>
        <dbReference type="EMBL" id="MBB5063469.1"/>
    </source>
</evidence>
<dbReference type="InterPro" id="IPR008969">
    <property type="entry name" value="CarboxyPept-like_regulatory"/>
</dbReference>
<feature type="chain" id="PRO_5030590656" evidence="6">
    <location>
        <begin position="33"/>
        <end position="1020"/>
    </location>
</feature>
<feature type="region of interest" description="Disordered" evidence="5">
    <location>
        <begin position="401"/>
        <end position="421"/>
    </location>
</feature>
<evidence type="ECO:0000256" key="5">
    <source>
        <dbReference type="SAM" id="MobiDB-lite"/>
    </source>
</evidence>
<comment type="similarity">
    <text evidence="4">Belongs to the TonB-dependent receptor family.</text>
</comment>
<dbReference type="EMBL" id="JACHIO010000006">
    <property type="protein sequence ID" value="MBB5063469.1"/>
    <property type="molecule type" value="Genomic_DNA"/>
</dbReference>
<dbReference type="SUPFAM" id="SSF56935">
    <property type="entry name" value="Porins"/>
    <property type="match status" value="1"/>
</dbReference>
<dbReference type="InterPro" id="IPR012910">
    <property type="entry name" value="Plug_dom"/>
</dbReference>
<dbReference type="RefSeq" id="WP_184254661.1">
    <property type="nucleotide sequence ID" value="NZ_JACHIO010000006.1"/>
</dbReference>
<feature type="domain" description="TonB-dependent receptor-like beta-barrel" evidence="7">
    <location>
        <begin position="511"/>
        <end position="983"/>
    </location>
</feature>
<evidence type="ECO:0000313" key="10">
    <source>
        <dbReference type="Proteomes" id="UP000584867"/>
    </source>
</evidence>
<keyword evidence="9" id="KW-0675">Receptor</keyword>
<dbReference type="InterPro" id="IPR000531">
    <property type="entry name" value="Beta-barrel_TonB"/>
</dbReference>
<keyword evidence="6" id="KW-0732">Signal</keyword>